<dbReference type="Proteomes" id="UP001163823">
    <property type="component" value="Chromosome 3"/>
</dbReference>
<gene>
    <name evidence="2" type="ORF">O6P43_006184</name>
</gene>
<organism evidence="2 3">
    <name type="scientific">Quillaja saponaria</name>
    <name type="common">Soap bark tree</name>
    <dbReference type="NCBI Taxonomy" id="32244"/>
    <lineage>
        <taxon>Eukaryota</taxon>
        <taxon>Viridiplantae</taxon>
        <taxon>Streptophyta</taxon>
        <taxon>Embryophyta</taxon>
        <taxon>Tracheophyta</taxon>
        <taxon>Spermatophyta</taxon>
        <taxon>Magnoliopsida</taxon>
        <taxon>eudicotyledons</taxon>
        <taxon>Gunneridae</taxon>
        <taxon>Pentapetalae</taxon>
        <taxon>rosids</taxon>
        <taxon>fabids</taxon>
        <taxon>Fabales</taxon>
        <taxon>Quillajaceae</taxon>
        <taxon>Quillaja</taxon>
    </lineage>
</organism>
<proteinExistence type="predicted"/>
<reference evidence="2" key="1">
    <citation type="journal article" date="2023" name="Science">
        <title>Elucidation of the pathway for biosynthesis of saponin adjuvants from the soapbark tree.</title>
        <authorList>
            <person name="Reed J."/>
            <person name="Orme A."/>
            <person name="El-Demerdash A."/>
            <person name="Owen C."/>
            <person name="Martin L.B.B."/>
            <person name="Misra R.C."/>
            <person name="Kikuchi S."/>
            <person name="Rejzek M."/>
            <person name="Martin A.C."/>
            <person name="Harkess A."/>
            <person name="Leebens-Mack J."/>
            <person name="Louveau T."/>
            <person name="Stephenson M.J."/>
            <person name="Osbourn A."/>
        </authorList>
    </citation>
    <scope>NUCLEOTIDE SEQUENCE</scope>
    <source>
        <strain evidence="2">S10</strain>
    </source>
</reference>
<sequence length="121" mass="13771">MAARNNFNFSSTDIPSDDVLPLDDDIFQEVELHVSVPVTEGLDLDAPGVLLSDGSNEEVHPNEISKPRFVDDDMNEEEYEDINDNEEVDKEIDDEEDDDELEIDDEEVGFEYGRDNSMQDD</sequence>
<evidence type="ECO:0000313" key="3">
    <source>
        <dbReference type="Proteomes" id="UP001163823"/>
    </source>
</evidence>
<feature type="compositionally biased region" description="Acidic residues" evidence="1">
    <location>
        <begin position="72"/>
        <end position="109"/>
    </location>
</feature>
<comment type="caution">
    <text evidence="2">The sequence shown here is derived from an EMBL/GenBank/DDBJ whole genome shotgun (WGS) entry which is preliminary data.</text>
</comment>
<protein>
    <submittedName>
        <fullName evidence="2">Uncharacterized protein</fullName>
    </submittedName>
</protein>
<dbReference type="KEGG" id="qsa:O6P43_006184"/>
<evidence type="ECO:0000256" key="1">
    <source>
        <dbReference type="SAM" id="MobiDB-lite"/>
    </source>
</evidence>
<keyword evidence="3" id="KW-1185">Reference proteome</keyword>
<dbReference type="EMBL" id="JARAOO010000003">
    <property type="protein sequence ID" value="KAJ7976399.1"/>
    <property type="molecule type" value="Genomic_DNA"/>
</dbReference>
<dbReference type="AlphaFoldDB" id="A0AAD7Q7P2"/>
<feature type="compositionally biased region" description="Polar residues" evidence="1">
    <location>
        <begin position="1"/>
        <end position="14"/>
    </location>
</feature>
<feature type="region of interest" description="Disordered" evidence="1">
    <location>
        <begin position="1"/>
        <end position="20"/>
    </location>
</feature>
<accession>A0AAD7Q7P2</accession>
<name>A0AAD7Q7P2_QUISA</name>
<feature type="compositionally biased region" description="Basic and acidic residues" evidence="1">
    <location>
        <begin position="57"/>
        <end position="71"/>
    </location>
</feature>
<evidence type="ECO:0000313" key="2">
    <source>
        <dbReference type="EMBL" id="KAJ7976399.1"/>
    </source>
</evidence>
<feature type="region of interest" description="Disordered" evidence="1">
    <location>
        <begin position="47"/>
        <end position="121"/>
    </location>
</feature>